<gene>
    <name evidence="3" type="ORF">O1G22_26270</name>
</gene>
<evidence type="ECO:0000256" key="2">
    <source>
        <dbReference type="SAM" id="SignalP"/>
    </source>
</evidence>
<dbReference type="RefSeq" id="WP_270083557.1">
    <property type="nucleotide sequence ID" value="NZ_CP115300.1"/>
</dbReference>
<dbReference type="Proteomes" id="UP001212326">
    <property type="component" value="Chromosome"/>
</dbReference>
<feature type="transmembrane region" description="Helical" evidence="1">
    <location>
        <begin position="101"/>
        <end position="127"/>
    </location>
</feature>
<reference evidence="3 4" key="1">
    <citation type="submission" date="2022-12" db="EMBL/GenBank/DDBJ databases">
        <authorList>
            <person name="Mo P."/>
        </authorList>
    </citation>
    <scope>NUCLEOTIDE SEQUENCE [LARGE SCALE GENOMIC DNA]</scope>
    <source>
        <strain evidence="3 4">HUAS 2-6</strain>
    </source>
</reference>
<feature type="chain" id="PRO_5046565857" description="Integral membrane protein" evidence="2">
    <location>
        <begin position="34"/>
        <end position="137"/>
    </location>
</feature>
<accession>A0ABY7P939</accession>
<name>A0ABY7P939_9ACTN</name>
<dbReference type="EMBL" id="CP115300">
    <property type="protein sequence ID" value="WBO66064.1"/>
    <property type="molecule type" value="Genomic_DNA"/>
</dbReference>
<protein>
    <recommendedName>
        <fullName evidence="5">Integral membrane protein</fullName>
    </recommendedName>
</protein>
<keyword evidence="1" id="KW-0472">Membrane</keyword>
<keyword evidence="2" id="KW-0732">Signal</keyword>
<evidence type="ECO:0008006" key="5">
    <source>
        <dbReference type="Google" id="ProtNLM"/>
    </source>
</evidence>
<evidence type="ECO:0000313" key="4">
    <source>
        <dbReference type="Proteomes" id="UP001212326"/>
    </source>
</evidence>
<keyword evidence="1" id="KW-1133">Transmembrane helix</keyword>
<sequence length="137" mass="14552">MTITRRPGRNGRSATVFLTLLLGLGLAVTPAAAASSAAGAAARQAPVTRTAAATTGTVRSVTAVPGAVAGTRFRQAASAHRASAVHLRKTRTKKKSFLKKLGIFLLVVVILVILFVALVVWLIIHLVRRAFRGRRQY</sequence>
<keyword evidence="4" id="KW-1185">Reference proteome</keyword>
<keyword evidence="1" id="KW-0812">Transmembrane</keyword>
<proteinExistence type="predicted"/>
<evidence type="ECO:0000313" key="3">
    <source>
        <dbReference type="EMBL" id="WBO66064.1"/>
    </source>
</evidence>
<feature type="signal peptide" evidence="2">
    <location>
        <begin position="1"/>
        <end position="33"/>
    </location>
</feature>
<organism evidence="3 4">
    <name type="scientific">Streptomyces camelliae</name>
    <dbReference type="NCBI Taxonomy" id="3004093"/>
    <lineage>
        <taxon>Bacteria</taxon>
        <taxon>Bacillati</taxon>
        <taxon>Actinomycetota</taxon>
        <taxon>Actinomycetes</taxon>
        <taxon>Kitasatosporales</taxon>
        <taxon>Streptomycetaceae</taxon>
        <taxon>Streptomyces</taxon>
    </lineage>
</organism>
<evidence type="ECO:0000256" key="1">
    <source>
        <dbReference type="SAM" id="Phobius"/>
    </source>
</evidence>